<dbReference type="SUPFAM" id="SSF82199">
    <property type="entry name" value="SET domain"/>
    <property type="match status" value="1"/>
</dbReference>
<evidence type="ECO:0000313" key="17">
    <source>
        <dbReference type="Proteomes" id="UP001217417"/>
    </source>
</evidence>
<dbReference type="EMBL" id="JARPMG010000012">
    <property type="protein sequence ID" value="KAJ8097027.1"/>
    <property type="molecule type" value="Genomic_DNA"/>
</dbReference>
<sequence>MAYSPAHSTAFLSSHLSTFDDFLTVVLVDALYFWIPVHKVHPGRRTPRGPSPTTLTALFRAHAYDSSLTALVSAFLALPSIKSYVAGLSHTPRLRHEFEAHARRYLAMYSPTVPFELGTTERYRAVSRRSETCVLARRPIPAGTTIQHLSGKMVALSPQDEKSLKRDFSIIYSHRLGESCLMLGPCRFVNHDCNPNARFMAQGSHGVVAVVAVRKIEVGEEVTVSYADNYFGKKNRECMCATCERRGKGFFEQPRAARSSKSRSQSRSASESGVISESGTETEVDSDTSDDSISEDENGIRRHRTRARKRQRLEMLDISDKPMSVSPQPSLSRSLSSASPKKEPIKTEEGAIENYGHTFSSGCRRSTRNLQVRAPVKKDYEDVTAPKGTPRRIRGPPKRANGPDICERVNVRSSHKRLHHPNAHTSAGTESQSVCGRRRQAAGVKAQISQTSTKRKKHDVRDRRTGLSTPPLSVSETNDDAGDAEWDSDADADLYDTWTSGVRFPPGLIYNAYWGTMERENIGADSKLPCSQQNPSLLGDTSAGIVPPFQTRKCANKNCHARFLLARQGRGGELERACAEYVRKFDVKCAADVACLKCNRHAGIYGLPWPEMKSPAINDEGDDESAEDGNSEEEQSPVAFVSVW</sequence>
<dbReference type="GO" id="GO:0032259">
    <property type="term" value="P:methylation"/>
    <property type="evidence" value="ECO:0007669"/>
    <property type="project" value="UniProtKB-KW"/>
</dbReference>
<feature type="compositionally biased region" description="Acidic residues" evidence="14">
    <location>
        <begin position="619"/>
        <end position="635"/>
    </location>
</feature>
<evidence type="ECO:0000256" key="14">
    <source>
        <dbReference type="SAM" id="MobiDB-lite"/>
    </source>
</evidence>
<dbReference type="GO" id="GO:0005634">
    <property type="term" value="C:nucleus"/>
    <property type="evidence" value="ECO:0007669"/>
    <property type="project" value="UniProtKB-SubCell"/>
</dbReference>
<keyword evidence="8" id="KW-0949">S-adenosyl-L-methionine</keyword>
<evidence type="ECO:0000256" key="11">
    <source>
        <dbReference type="ARBA" id="ARBA00024057"/>
    </source>
</evidence>
<feature type="compositionally biased region" description="Polar residues" evidence="14">
    <location>
        <begin position="357"/>
        <end position="370"/>
    </location>
</feature>
<proteinExistence type="predicted"/>
<dbReference type="PROSITE" id="PS51567">
    <property type="entry name" value="SAM_MT43_SUVAR420_1"/>
    <property type="match status" value="1"/>
</dbReference>
<name>A0AAD7VNY5_9ASCO</name>
<feature type="domain" description="SET" evidence="15">
    <location>
        <begin position="113"/>
        <end position="227"/>
    </location>
</feature>
<dbReference type="PANTHER" id="PTHR12977">
    <property type="entry name" value="SUPPRESSOR OF VARIEGATION 4-20-RELATED"/>
    <property type="match status" value="1"/>
</dbReference>
<feature type="compositionally biased region" description="Acidic residues" evidence="14">
    <location>
        <begin position="280"/>
        <end position="297"/>
    </location>
</feature>
<protein>
    <recommendedName>
        <fullName evidence="4">Histone-lysine N-methyltransferase SET9</fullName>
        <ecNumber evidence="11">2.1.1.372</ecNumber>
    </recommendedName>
    <alternativeName>
        <fullName evidence="3">Histone-lysine N-methyltransferase set9</fullName>
    </alternativeName>
    <alternativeName>
        <fullName evidence="12">SET domain protein 9</fullName>
    </alternativeName>
</protein>
<reference evidence="16" key="1">
    <citation type="submission" date="2023-03" db="EMBL/GenBank/DDBJ databases">
        <title>Near-Complete genome sequence of Lipomyces tetrasporous NRRL Y-64009, an oleaginous yeast capable of growing on lignocellulosic hydrolysates.</title>
        <authorList>
            <consortium name="Lawrence Berkeley National Laboratory"/>
            <person name="Jagtap S.S."/>
            <person name="Liu J.-J."/>
            <person name="Walukiewicz H.E."/>
            <person name="Pangilinan J."/>
            <person name="Lipzen A."/>
            <person name="Ahrendt S."/>
            <person name="Koriabine M."/>
            <person name="Cobaugh K."/>
            <person name="Salamov A."/>
            <person name="Yoshinaga Y."/>
            <person name="Ng V."/>
            <person name="Daum C."/>
            <person name="Grigoriev I.V."/>
            <person name="Slininger P.J."/>
            <person name="Dien B.S."/>
            <person name="Jin Y.-S."/>
            <person name="Rao C.V."/>
        </authorList>
    </citation>
    <scope>NUCLEOTIDE SEQUENCE</scope>
    <source>
        <strain evidence="16">NRRL Y-64009</strain>
    </source>
</reference>
<feature type="compositionally biased region" description="Basic residues" evidence="14">
    <location>
        <begin position="301"/>
        <end position="311"/>
    </location>
</feature>
<feature type="compositionally biased region" description="Low complexity" evidence="14">
    <location>
        <begin position="324"/>
        <end position="339"/>
    </location>
</feature>
<feature type="compositionally biased region" description="Basic residues" evidence="14">
    <location>
        <begin position="413"/>
        <end position="422"/>
    </location>
</feature>
<evidence type="ECO:0000256" key="3">
    <source>
        <dbReference type="ARBA" id="ARBA00014232"/>
    </source>
</evidence>
<keyword evidence="7" id="KW-0808">Transferase</keyword>
<dbReference type="Proteomes" id="UP001217417">
    <property type="component" value="Unassembled WGS sequence"/>
</dbReference>
<evidence type="ECO:0000256" key="9">
    <source>
        <dbReference type="ARBA" id="ARBA00022853"/>
    </source>
</evidence>
<dbReference type="GeneID" id="80886122"/>
<comment type="catalytic activity">
    <reaction evidence="13">
        <text>L-lysyl(20)-[histone H4] + 3 S-adenosyl-L-methionine = N(6),N(6),N(6)-trimethyl-L-lysyl(20)-[histone H4] + 3 S-adenosyl-L-homocysteine + 3 H(+)</text>
        <dbReference type="Rhea" id="RHEA:64456"/>
        <dbReference type="Rhea" id="RHEA-COMP:15554"/>
        <dbReference type="Rhea" id="RHEA-COMP:15998"/>
        <dbReference type="ChEBI" id="CHEBI:15378"/>
        <dbReference type="ChEBI" id="CHEBI:29969"/>
        <dbReference type="ChEBI" id="CHEBI:57856"/>
        <dbReference type="ChEBI" id="CHEBI:59789"/>
        <dbReference type="ChEBI" id="CHEBI:61961"/>
        <dbReference type="EC" id="2.1.1.372"/>
    </reaction>
</comment>
<dbReference type="GO" id="GO:0140943">
    <property type="term" value="F:histone H4K20 trimethyltransferase activity"/>
    <property type="evidence" value="ECO:0007669"/>
    <property type="project" value="UniProtKB-EC"/>
</dbReference>
<evidence type="ECO:0000256" key="10">
    <source>
        <dbReference type="ARBA" id="ARBA00023242"/>
    </source>
</evidence>
<dbReference type="InterPro" id="IPR041938">
    <property type="entry name" value="Hist-Lys_N-MTase_N"/>
</dbReference>
<dbReference type="PROSITE" id="PS50280">
    <property type="entry name" value="SET"/>
    <property type="match status" value="1"/>
</dbReference>
<feature type="compositionally biased region" description="Basic and acidic residues" evidence="14">
    <location>
        <begin position="340"/>
        <end position="349"/>
    </location>
</feature>
<feature type="compositionally biased region" description="Low complexity" evidence="14">
    <location>
        <begin position="256"/>
        <end position="279"/>
    </location>
</feature>
<keyword evidence="9" id="KW-0156">Chromatin regulator</keyword>
<evidence type="ECO:0000256" key="8">
    <source>
        <dbReference type="ARBA" id="ARBA00022691"/>
    </source>
</evidence>
<dbReference type="Gene3D" id="2.170.270.10">
    <property type="entry name" value="SET domain"/>
    <property type="match status" value="1"/>
</dbReference>
<evidence type="ECO:0000256" key="4">
    <source>
        <dbReference type="ARBA" id="ARBA00015413"/>
    </source>
</evidence>
<evidence type="ECO:0000256" key="12">
    <source>
        <dbReference type="ARBA" id="ARBA00030653"/>
    </source>
</evidence>
<dbReference type="GO" id="GO:0005694">
    <property type="term" value="C:chromosome"/>
    <property type="evidence" value="ECO:0007669"/>
    <property type="project" value="UniProtKB-SubCell"/>
</dbReference>
<evidence type="ECO:0000259" key="15">
    <source>
        <dbReference type="PROSITE" id="PS50280"/>
    </source>
</evidence>
<comment type="caution">
    <text evidence="16">The sequence shown here is derived from an EMBL/GenBank/DDBJ whole genome shotgun (WGS) entry which is preliminary data.</text>
</comment>
<keyword evidence="17" id="KW-1185">Reference proteome</keyword>
<dbReference type="CDD" id="cd10524">
    <property type="entry name" value="SET_Suv4-20-like"/>
    <property type="match status" value="1"/>
</dbReference>
<dbReference type="InterPro" id="IPR046341">
    <property type="entry name" value="SET_dom_sf"/>
</dbReference>
<feature type="region of interest" description="Disordered" evidence="14">
    <location>
        <begin position="613"/>
        <end position="644"/>
    </location>
</feature>
<accession>A0AAD7VNY5</accession>
<dbReference type="PANTHER" id="PTHR12977:SF4">
    <property type="entry name" value="HISTONE-LYSINE N-METHYLTRANSFERASE KMT5B"/>
    <property type="match status" value="1"/>
</dbReference>
<organism evidence="16 17">
    <name type="scientific">Lipomyces tetrasporus</name>
    <dbReference type="NCBI Taxonomy" id="54092"/>
    <lineage>
        <taxon>Eukaryota</taxon>
        <taxon>Fungi</taxon>
        <taxon>Dikarya</taxon>
        <taxon>Ascomycota</taxon>
        <taxon>Saccharomycotina</taxon>
        <taxon>Lipomycetes</taxon>
        <taxon>Lipomycetales</taxon>
        <taxon>Lipomycetaceae</taxon>
        <taxon>Lipomyces</taxon>
    </lineage>
</organism>
<gene>
    <name evidence="16" type="ORF">POJ06DRAFT_38475</name>
</gene>
<dbReference type="SMART" id="SM00317">
    <property type="entry name" value="SET"/>
    <property type="match status" value="1"/>
</dbReference>
<evidence type="ECO:0000313" key="16">
    <source>
        <dbReference type="EMBL" id="KAJ8097027.1"/>
    </source>
</evidence>
<comment type="subcellular location">
    <subcellularLocation>
        <location evidence="2">Chromosome</location>
    </subcellularLocation>
    <subcellularLocation>
        <location evidence="1">Nucleus</location>
    </subcellularLocation>
</comment>
<dbReference type="InterPro" id="IPR025783">
    <property type="entry name" value="Set9_fungi"/>
</dbReference>
<keyword evidence="5" id="KW-0158">Chromosome</keyword>
<dbReference type="InterPro" id="IPR039977">
    <property type="entry name" value="Suv4-20/Set9"/>
</dbReference>
<keyword evidence="6" id="KW-0489">Methyltransferase</keyword>
<feature type="compositionally biased region" description="Polar residues" evidence="14">
    <location>
        <begin position="423"/>
        <end position="434"/>
    </location>
</feature>
<dbReference type="EC" id="2.1.1.372" evidence="11"/>
<feature type="compositionally biased region" description="Polar residues" evidence="14">
    <location>
        <begin position="466"/>
        <end position="476"/>
    </location>
</feature>
<dbReference type="Pfam" id="PF00856">
    <property type="entry name" value="SET"/>
    <property type="match status" value="1"/>
</dbReference>
<evidence type="ECO:0000256" key="2">
    <source>
        <dbReference type="ARBA" id="ARBA00004286"/>
    </source>
</evidence>
<dbReference type="Gene3D" id="1.10.10.1700">
    <property type="entry name" value="Histone-lysine N-methyltransferase"/>
    <property type="match status" value="1"/>
</dbReference>
<evidence type="ECO:0000256" key="6">
    <source>
        <dbReference type="ARBA" id="ARBA00022603"/>
    </source>
</evidence>
<evidence type="ECO:0000256" key="1">
    <source>
        <dbReference type="ARBA" id="ARBA00004123"/>
    </source>
</evidence>
<evidence type="ECO:0000256" key="13">
    <source>
        <dbReference type="ARBA" id="ARBA00048081"/>
    </source>
</evidence>
<dbReference type="RefSeq" id="XP_056040477.1">
    <property type="nucleotide sequence ID" value="XM_056190956.1"/>
</dbReference>
<feature type="region of interest" description="Disordered" evidence="14">
    <location>
        <begin position="252"/>
        <end position="485"/>
    </location>
</feature>
<dbReference type="InterPro" id="IPR001214">
    <property type="entry name" value="SET_dom"/>
</dbReference>
<dbReference type="AlphaFoldDB" id="A0AAD7VNY5"/>
<evidence type="ECO:0000256" key="5">
    <source>
        <dbReference type="ARBA" id="ARBA00022454"/>
    </source>
</evidence>
<evidence type="ECO:0000256" key="7">
    <source>
        <dbReference type="ARBA" id="ARBA00022679"/>
    </source>
</evidence>
<keyword evidence="10" id="KW-0539">Nucleus</keyword>